<comment type="caution">
    <text evidence="1">The sequence shown here is derived from an EMBL/GenBank/DDBJ whole genome shotgun (WGS) entry which is preliminary data.</text>
</comment>
<keyword evidence="2" id="KW-1185">Reference proteome</keyword>
<evidence type="ECO:0000313" key="2">
    <source>
        <dbReference type="Proteomes" id="UP001293593"/>
    </source>
</evidence>
<evidence type="ECO:0000313" key="1">
    <source>
        <dbReference type="EMBL" id="KAK4267886.1"/>
    </source>
</evidence>
<dbReference type="EMBL" id="JAWXYG010000007">
    <property type="protein sequence ID" value="KAK4267886.1"/>
    <property type="molecule type" value="Genomic_DNA"/>
</dbReference>
<dbReference type="Proteomes" id="UP001293593">
    <property type="component" value="Unassembled WGS sequence"/>
</dbReference>
<gene>
    <name evidence="1" type="ORF">QN277_024611</name>
</gene>
<proteinExistence type="predicted"/>
<protein>
    <submittedName>
        <fullName evidence="1">Uncharacterized protein</fullName>
    </submittedName>
</protein>
<name>A0AAE1JF63_9FABA</name>
<sequence>MNCPRVLEMEVGFHETEPSSSATEGEATIATLILLLQQLHRGQNHLKKKVRLHENQSVREGLWLHTSAVSLS</sequence>
<accession>A0AAE1JF63</accession>
<dbReference type="AlphaFoldDB" id="A0AAE1JF63"/>
<reference evidence="1" key="1">
    <citation type="submission" date="2023-10" db="EMBL/GenBank/DDBJ databases">
        <title>Chromosome-level genome of the transformable northern wattle, Acacia crassicarpa.</title>
        <authorList>
            <person name="Massaro I."/>
            <person name="Sinha N.R."/>
            <person name="Poethig S."/>
            <person name="Leichty A.R."/>
        </authorList>
    </citation>
    <scope>NUCLEOTIDE SEQUENCE</scope>
    <source>
        <strain evidence="1">Acra3RX</strain>
        <tissue evidence="1">Leaf</tissue>
    </source>
</reference>
<organism evidence="1 2">
    <name type="scientific">Acacia crassicarpa</name>
    <name type="common">northern wattle</name>
    <dbReference type="NCBI Taxonomy" id="499986"/>
    <lineage>
        <taxon>Eukaryota</taxon>
        <taxon>Viridiplantae</taxon>
        <taxon>Streptophyta</taxon>
        <taxon>Embryophyta</taxon>
        <taxon>Tracheophyta</taxon>
        <taxon>Spermatophyta</taxon>
        <taxon>Magnoliopsida</taxon>
        <taxon>eudicotyledons</taxon>
        <taxon>Gunneridae</taxon>
        <taxon>Pentapetalae</taxon>
        <taxon>rosids</taxon>
        <taxon>fabids</taxon>
        <taxon>Fabales</taxon>
        <taxon>Fabaceae</taxon>
        <taxon>Caesalpinioideae</taxon>
        <taxon>mimosoid clade</taxon>
        <taxon>Acacieae</taxon>
        <taxon>Acacia</taxon>
    </lineage>
</organism>